<dbReference type="GO" id="GO:0005524">
    <property type="term" value="F:ATP binding"/>
    <property type="evidence" value="ECO:0007669"/>
    <property type="project" value="UniProtKB-KW"/>
</dbReference>
<dbReference type="InterPro" id="IPR027417">
    <property type="entry name" value="P-loop_NTPase"/>
</dbReference>
<dbReference type="Pfam" id="PF05157">
    <property type="entry name" value="MshEN"/>
    <property type="match status" value="1"/>
</dbReference>
<comment type="caution">
    <text evidence="5">The sequence shown here is derived from an EMBL/GenBank/DDBJ whole genome shotgun (WGS) entry which is preliminary data.</text>
</comment>
<evidence type="ECO:0000313" key="6">
    <source>
        <dbReference type="Proteomes" id="UP000230595"/>
    </source>
</evidence>
<dbReference type="Pfam" id="PF00437">
    <property type="entry name" value="T2SSE"/>
    <property type="match status" value="1"/>
</dbReference>
<evidence type="ECO:0000256" key="2">
    <source>
        <dbReference type="ARBA" id="ARBA00022741"/>
    </source>
</evidence>
<dbReference type="SUPFAM" id="SSF160246">
    <property type="entry name" value="EspE N-terminal domain-like"/>
    <property type="match status" value="1"/>
</dbReference>
<sequence>MANIMLQIPTQKLKEILIKDNLTTEENFDFLANEAKRMDQNIGDILISRNVITTDYFYNVLADYFNVQRANLIGRKIDKGILNILTENLAKQKMVIVFDKEADGSLSVAMEDPSDLGTVEFLRNNLKANIKPYLATQDDLNKGFAMYSRRFAEDFKKIVEENIQASLRQKAGTVEEAASAIPIVALIDNVLFYAFSLRASDIHMEIFEDGILMRFRIDGVLHEVAKIPKEVHPAIVARIKLLAALKIDEHQKPQDGRTHYKVGSDLVDIRISIIPTFYGEKIEMRLLPAAQKPLALREVGLMDDMVKIVEENIKKTYGMILVTGPTGSGKTTTLYAILNILNRPEVNIVTIEDPIEYNMKYINQVQINPLAGITFESGLRSILRQDPNIIMVGEIRDEETAEIAVHSALTGHLVLSSLHTNDAATAIPRLIDMKIPPFLSAAVLNMIVAQRLIRKICLDCIGSFAPSEDLLNSIKKQLKELNLESEFRSPKILYQGKGCMSCGNTGYAGRIGIFEILNIDEDIRKEIINPNFSLDNLIKLAKDRGMITMFQDGLRKSELGMTTIEEVLRVIRE</sequence>
<dbReference type="CDD" id="cd01129">
    <property type="entry name" value="PulE-GspE-like"/>
    <property type="match status" value="1"/>
</dbReference>
<proteinExistence type="inferred from homology"/>
<dbReference type="PANTHER" id="PTHR30258">
    <property type="entry name" value="TYPE II SECRETION SYSTEM PROTEIN GSPE-RELATED"/>
    <property type="match status" value="1"/>
</dbReference>
<dbReference type="EMBL" id="PEUH01000009">
    <property type="protein sequence ID" value="PIV31941.1"/>
    <property type="molecule type" value="Genomic_DNA"/>
</dbReference>
<dbReference type="GO" id="GO:0005886">
    <property type="term" value="C:plasma membrane"/>
    <property type="evidence" value="ECO:0007669"/>
    <property type="project" value="TreeGrafter"/>
</dbReference>
<keyword evidence="3" id="KW-0067">ATP-binding</keyword>
<dbReference type="InterPro" id="IPR037257">
    <property type="entry name" value="T2SS_E_N_sf"/>
</dbReference>
<reference evidence="6" key="1">
    <citation type="submission" date="2017-09" db="EMBL/GenBank/DDBJ databases">
        <title>Depth-based differentiation of microbial function through sediment-hosted aquifers and enrichment of novel symbionts in the deep terrestrial subsurface.</title>
        <authorList>
            <person name="Probst A.J."/>
            <person name="Ladd B."/>
            <person name="Jarett J.K."/>
            <person name="Geller-Mcgrath D.E."/>
            <person name="Sieber C.M.K."/>
            <person name="Emerson J.B."/>
            <person name="Anantharaman K."/>
            <person name="Thomas B.C."/>
            <person name="Malmstrom R."/>
            <person name="Stieglmeier M."/>
            <person name="Klingl A."/>
            <person name="Woyke T."/>
            <person name="Ryan C.M."/>
            <person name="Banfield J.F."/>
        </authorList>
    </citation>
    <scope>NUCLEOTIDE SEQUENCE [LARGE SCALE GENOMIC DNA]</scope>
</reference>
<dbReference type="SUPFAM" id="SSF52540">
    <property type="entry name" value="P-loop containing nucleoside triphosphate hydrolases"/>
    <property type="match status" value="1"/>
</dbReference>
<dbReference type="Gene3D" id="3.30.300.160">
    <property type="entry name" value="Type II secretion system, protein E, N-terminal domain"/>
    <property type="match status" value="1"/>
</dbReference>
<gene>
    <name evidence="5" type="ORF">COS33_00570</name>
</gene>
<dbReference type="InterPro" id="IPR001482">
    <property type="entry name" value="T2SS/T4SS_dom"/>
</dbReference>
<accession>A0A2M7CQK4</accession>
<dbReference type="Gene3D" id="3.30.450.90">
    <property type="match status" value="1"/>
</dbReference>
<protein>
    <recommendedName>
        <fullName evidence="4">AAA+ ATPase domain-containing protein</fullName>
    </recommendedName>
</protein>
<dbReference type="GO" id="GO:0016887">
    <property type="term" value="F:ATP hydrolysis activity"/>
    <property type="evidence" value="ECO:0007669"/>
    <property type="project" value="TreeGrafter"/>
</dbReference>
<dbReference type="SMART" id="SM00382">
    <property type="entry name" value="AAA"/>
    <property type="match status" value="1"/>
</dbReference>
<dbReference type="InterPro" id="IPR007831">
    <property type="entry name" value="T2SS_GspE_N"/>
</dbReference>
<evidence type="ECO:0000256" key="3">
    <source>
        <dbReference type="ARBA" id="ARBA00022840"/>
    </source>
</evidence>
<feature type="domain" description="AAA+ ATPase" evidence="4">
    <location>
        <begin position="316"/>
        <end position="437"/>
    </location>
</feature>
<dbReference type="InterPro" id="IPR003593">
    <property type="entry name" value="AAA+_ATPase"/>
</dbReference>
<evidence type="ECO:0000313" key="5">
    <source>
        <dbReference type="EMBL" id="PIV31941.1"/>
    </source>
</evidence>
<organism evidence="5 6">
    <name type="scientific">Candidatus Wolfebacteria bacterium CG02_land_8_20_14_3_00_37_12</name>
    <dbReference type="NCBI Taxonomy" id="1975066"/>
    <lineage>
        <taxon>Bacteria</taxon>
        <taxon>Candidatus Wolfeibacteriota</taxon>
    </lineage>
</organism>
<comment type="similarity">
    <text evidence="1">Belongs to the GSP E family.</text>
</comment>
<name>A0A2M7CQK4_9BACT</name>
<dbReference type="PANTHER" id="PTHR30258:SF1">
    <property type="entry name" value="PROTEIN TRANSPORT PROTEIN HOFB HOMOLOG"/>
    <property type="match status" value="1"/>
</dbReference>
<dbReference type="Proteomes" id="UP000230595">
    <property type="component" value="Unassembled WGS sequence"/>
</dbReference>
<evidence type="ECO:0000256" key="1">
    <source>
        <dbReference type="ARBA" id="ARBA00006611"/>
    </source>
</evidence>
<dbReference type="Gene3D" id="3.40.50.300">
    <property type="entry name" value="P-loop containing nucleotide triphosphate hydrolases"/>
    <property type="match status" value="1"/>
</dbReference>
<dbReference type="AlphaFoldDB" id="A0A2M7CQK4"/>
<keyword evidence="2" id="KW-0547">Nucleotide-binding</keyword>
<evidence type="ECO:0000259" key="4">
    <source>
        <dbReference type="SMART" id="SM00382"/>
    </source>
</evidence>